<dbReference type="Proteomes" id="UP001178507">
    <property type="component" value="Unassembled WGS sequence"/>
</dbReference>
<comment type="caution">
    <text evidence="1">The sequence shown here is derived from an EMBL/GenBank/DDBJ whole genome shotgun (WGS) entry which is preliminary data.</text>
</comment>
<sequence length="86" mass="9541">MRVTDRFEAFILSMHPWRRQPEDALQATAETLKLPSGQVTKAQPKEGLWKAVDEKLTKEAPDEALALANAELAKAQQARAARCPLS</sequence>
<reference evidence="1" key="1">
    <citation type="submission" date="2023-08" db="EMBL/GenBank/DDBJ databases">
        <authorList>
            <person name="Chen Y."/>
            <person name="Shah S."/>
            <person name="Dougan E. K."/>
            <person name="Thang M."/>
            <person name="Chan C."/>
        </authorList>
    </citation>
    <scope>NUCLEOTIDE SEQUENCE</scope>
</reference>
<dbReference type="AlphaFoldDB" id="A0AA36JKP3"/>
<organism evidence="1 2">
    <name type="scientific">Effrenium voratum</name>
    <dbReference type="NCBI Taxonomy" id="2562239"/>
    <lineage>
        <taxon>Eukaryota</taxon>
        <taxon>Sar</taxon>
        <taxon>Alveolata</taxon>
        <taxon>Dinophyceae</taxon>
        <taxon>Suessiales</taxon>
        <taxon>Symbiodiniaceae</taxon>
        <taxon>Effrenium</taxon>
    </lineage>
</organism>
<keyword evidence="2" id="KW-1185">Reference proteome</keyword>
<dbReference type="EMBL" id="CAUJNA010003670">
    <property type="protein sequence ID" value="CAJ1407366.1"/>
    <property type="molecule type" value="Genomic_DNA"/>
</dbReference>
<gene>
    <name evidence="1" type="ORF">EVOR1521_LOCUS29083</name>
</gene>
<evidence type="ECO:0000313" key="2">
    <source>
        <dbReference type="Proteomes" id="UP001178507"/>
    </source>
</evidence>
<accession>A0AA36JKP3</accession>
<evidence type="ECO:0000313" key="1">
    <source>
        <dbReference type="EMBL" id="CAJ1407366.1"/>
    </source>
</evidence>
<proteinExistence type="predicted"/>
<name>A0AA36JKP3_9DINO</name>
<protein>
    <submittedName>
        <fullName evidence="1">Uncharacterized protein</fullName>
    </submittedName>
</protein>